<proteinExistence type="predicted"/>
<dbReference type="Pfam" id="PF02353">
    <property type="entry name" value="CMAS"/>
    <property type="match status" value="1"/>
</dbReference>
<comment type="pathway">
    <text evidence="4">Phospholipid metabolism.</text>
</comment>
<evidence type="ECO:0000313" key="5">
    <source>
        <dbReference type="EMBL" id="SVA31238.1"/>
    </source>
</evidence>
<dbReference type="AlphaFoldDB" id="A0A381UUD4"/>
<evidence type="ECO:0000256" key="2">
    <source>
        <dbReference type="ARBA" id="ARBA00022603"/>
    </source>
</evidence>
<organism evidence="5">
    <name type="scientific">marine metagenome</name>
    <dbReference type="NCBI Taxonomy" id="408172"/>
    <lineage>
        <taxon>unclassified sequences</taxon>
        <taxon>metagenomes</taxon>
        <taxon>ecological metagenomes</taxon>
    </lineage>
</organism>
<dbReference type="GO" id="GO:0008168">
    <property type="term" value="F:methyltransferase activity"/>
    <property type="evidence" value="ECO:0007669"/>
    <property type="project" value="UniProtKB-KW"/>
</dbReference>
<name>A0A381UUD4_9ZZZZ</name>
<protein>
    <recommendedName>
        <fullName evidence="6">Methyltransferase domain-containing protein</fullName>
    </recommendedName>
</protein>
<dbReference type="GO" id="GO:0032259">
    <property type="term" value="P:methylation"/>
    <property type="evidence" value="ECO:0007669"/>
    <property type="project" value="UniProtKB-KW"/>
</dbReference>
<sequence>MVDNSNIKSMKLYNHVNRVYNELKELGKNNSEPLYVEEFSKIEFFDQLHYHGTKAVDYCIKKLNIDSSMSILEIGSGIGGPARHIVNETGATVFALELQPDQNKLASDLTDRCGFSQKVIHVCGDVLTHNLNGKKFDAIVSWLALYHIKDHNTLLQKCFDLLNPNGLFYAEDLVSRRPFNRNELTELSKEIFANYLPDHQTYKSELEKKGFQVSLYQDMSDDWSKVARDRIASYINKKDRHIRVHGKDVVNNLLSFYSFTDRYFSSGKLGGIRAIAQKTSNIET</sequence>
<dbReference type="CDD" id="cd02440">
    <property type="entry name" value="AdoMet_MTases"/>
    <property type="match status" value="1"/>
</dbReference>
<dbReference type="EMBL" id="UINC01007067">
    <property type="protein sequence ID" value="SVA31238.1"/>
    <property type="molecule type" value="Genomic_DNA"/>
</dbReference>
<comment type="pathway">
    <text evidence="1">Lipid metabolism.</text>
</comment>
<dbReference type="SUPFAM" id="SSF53335">
    <property type="entry name" value="S-adenosyl-L-methionine-dependent methyltransferases"/>
    <property type="match status" value="1"/>
</dbReference>
<dbReference type="Gene3D" id="3.40.50.150">
    <property type="entry name" value="Vaccinia Virus protein VP39"/>
    <property type="match status" value="1"/>
</dbReference>
<evidence type="ECO:0000256" key="1">
    <source>
        <dbReference type="ARBA" id="ARBA00005189"/>
    </source>
</evidence>
<evidence type="ECO:0000256" key="4">
    <source>
        <dbReference type="ARBA" id="ARBA00025707"/>
    </source>
</evidence>
<evidence type="ECO:0008006" key="6">
    <source>
        <dbReference type="Google" id="ProtNLM"/>
    </source>
</evidence>
<accession>A0A381UUD4</accession>
<dbReference type="PANTHER" id="PTHR44307">
    <property type="entry name" value="PHOSPHOETHANOLAMINE METHYLTRANSFERASE"/>
    <property type="match status" value="1"/>
</dbReference>
<reference evidence="5" key="1">
    <citation type="submission" date="2018-05" db="EMBL/GenBank/DDBJ databases">
        <authorList>
            <person name="Lanie J.A."/>
            <person name="Ng W.-L."/>
            <person name="Kazmierczak K.M."/>
            <person name="Andrzejewski T.M."/>
            <person name="Davidsen T.M."/>
            <person name="Wayne K.J."/>
            <person name="Tettelin H."/>
            <person name="Glass J.I."/>
            <person name="Rusch D."/>
            <person name="Podicherti R."/>
            <person name="Tsui H.-C.T."/>
            <person name="Winkler M.E."/>
        </authorList>
    </citation>
    <scope>NUCLEOTIDE SEQUENCE</scope>
</reference>
<keyword evidence="3" id="KW-0808">Transferase</keyword>
<dbReference type="PANTHER" id="PTHR44307:SF2">
    <property type="entry name" value="PHOSPHOETHANOLAMINE METHYLTRANSFERASE ISOFORM X1"/>
    <property type="match status" value="1"/>
</dbReference>
<gene>
    <name evidence="5" type="ORF">METZ01_LOCUS84092</name>
</gene>
<keyword evidence="2" id="KW-0489">Methyltransferase</keyword>
<dbReference type="InterPro" id="IPR029063">
    <property type="entry name" value="SAM-dependent_MTases_sf"/>
</dbReference>
<evidence type="ECO:0000256" key="3">
    <source>
        <dbReference type="ARBA" id="ARBA00022679"/>
    </source>
</evidence>